<feature type="transmembrane region" description="Helical" evidence="1">
    <location>
        <begin position="49"/>
        <end position="73"/>
    </location>
</feature>
<accession>A0ABV4P314</accession>
<evidence type="ECO:0000256" key="1">
    <source>
        <dbReference type="SAM" id="Phobius"/>
    </source>
</evidence>
<reference evidence="2 3" key="1">
    <citation type="submission" date="2024-08" db="EMBL/GenBank/DDBJ databases">
        <authorList>
            <person name="Ishaq N."/>
        </authorList>
    </citation>
    <scope>NUCLEOTIDE SEQUENCE [LARGE SCALE GENOMIC DNA]</scope>
    <source>
        <strain evidence="2 3">DSM 18651</strain>
    </source>
</reference>
<feature type="transmembrane region" description="Helical" evidence="1">
    <location>
        <begin position="15"/>
        <end position="37"/>
    </location>
</feature>
<dbReference type="RefSeq" id="WP_371840054.1">
    <property type="nucleotide sequence ID" value="NZ_JBGMEK010000040.1"/>
</dbReference>
<organism evidence="2 3">
    <name type="scientific">Microbulbifer epialgicus</name>
    <dbReference type="NCBI Taxonomy" id="393907"/>
    <lineage>
        <taxon>Bacteria</taxon>
        <taxon>Pseudomonadati</taxon>
        <taxon>Pseudomonadota</taxon>
        <taxon>Gammaproteobacteria</taxon>
        <taxon>Cellvibrionales</taxon>
        <taxon>Microbulbiferaceae</taxon>
        <taxon>Microbulbifer</taxon>
    </lineage>
</organism>
<sequence>MEISNHESYIVNYNVSVLIMAIVAVLTLFFFLYLFFVRAKSERLWELGIVKYLMGGAGVLTVLFSMMVVFNYFSVNNYREMLRLKSSKVRYTEGIPAYSKIPFSRKSPEGPQMGIANLGGIFFSIYRWPSPCINNRLQPRRKSPALLGNKIIYKAWYVEGNGGGAFEGLQDFEACLIKLDIVQI</sequence>
<dbReference type="Proteomes" id="UP001569428">
    <property type="component" value="Unassembled WGS sequence"/>
</dbReference>
<keyword evidence="1" id="KW-0812">Transmembrane</keyword>
<name>A0ABV4P314_9GAMM</name>
<gene>
    <name evidence="2" type="ORF">ACCI49_15865</name>
</gene>
<keyword evidence="1" id="KW-1133">Transmembrane helix</keyword>
<comment type="caution">
    <text evidence="2">The sequence shown here is derived from an EMBL/GenBank/DDBJ whole genome shotgun (WGS) entry which is preliminary data.</text>
</comment>
<keyword evidence="3" id="KW-1185">Reference proteome</keyword>
<evidence type="ECO:0000313" key="2">
    <source>
        <dbReference type="EMBL" id="MFA0812389.1"/>
    </source>
</evidence>
<evidence type="ECO:0000313" key="3">
    <source>
        <dbReference type="Proteomes" id="UP001569428"/>
    </source>
</evidence>
<proteinExistence type="predicted"/>
<dbReference type="EMBL" id="JBGMEK010000040">
    <property type="protein sequence ID" value="MFA0812389.1"/>
    <property type="molecule type" value="Genomic_DNA"/>
</dbReference>
<protein>
    <submittedName>
        <fullName evidence="2">Uncharacterized protein</fullName>
    </submittedName>
</protein>
<keyword evidence="1" id="KW-0472">Membrane</keyword>